<organism evidence="1 2">
    <name type="scientific">Caenispirillum salinarum AK4</name>
    <dbReference type="NCBI Taxonomy" id="1238182"/>
    <lineage>
        <taxon>Bacteria</taxon>
        <taxon>Pseudomonadati</taxon>
        <taxon>Pseudomonadota</taxon>
        <taxon>Alphaproteobacteria</taxon>
        <taxon>Rhodospirillales</taxon>
        <taxon>Novispirillaceae</taxon>
        <taxon>Caenispirillum</taxon>
    </lineage>
</organism>
<comment type="caution">
    <text evidence="1">The sequence shown here is derived from an EMBL/GenBank/DDBJ whole genome shotgun (WGS) entry which is preliminary data.</text>
</comment>
<dbReference type="OrthoDB" id="7360228at2"/>
<protein>
    <submittedName>
        <fullName evidence="1">Uncharacterized protein</fullName>
    </submittedName>
</protein>
<dbReference type="STRING" id="1238182.C882_3449"/>
<dbReference type="AlphaFoldDB" id="K9H3U3"/>
<sequence length="140" mass="15915">MTTATIDALMLEYAWTVHDFQHLAHSLSLLTAAINADEFEERNFYSDVEALTMAAAESRGHRALLEQLTADDKAVLKRLKGARDRLVYSFFVDHRIDRDNADVVAREAREKLHTLRADIKEGRKVLDRAYAILAEVGEED</sequence>
<accession>K9H3U3</accession>
<reference evidence="1 2" key="1">
    <citation type="journal article" date="2013" name="Genome Announc.">
        <title>Draft Genome Sequence of an Alphaproteobacterium, Caenispirillum salinarum AK4(T), Isolated from a Solar Saltern.</title>
        <authorList>
            <person name="Khatri I."/>
            <person name="Singh A."/>
            <person name="Korpole S."/>
            <person name="Pinnaka A.K."/>
            <person name="Subramanian S."/>
        </authorList>
    </citation>
    <scope>NUCLEOTIDE SEQUENCE [LARGE SCALE GENOMIC DNA]</scope>
    <source>
        <strain evidence="1 2">AK4</strain>
    </source>
</reference>
<proteinExistence type="predicted"/>
<dbReference type="RefSeq" id="WP_009539568.1">
    <property type="nucleotide sequence ID" value="NZ_ANHY01000005.1"/>
</dbReference>
<dbReference type="EMBL" id="ANHY01000005">
    <property type="protein sequence ID" value="EKV31699.1"/>
    <property type="molecule type" value="Genomic_DNA"/>
</dbReference>
<name>K9H3U3_9PROT</name>
<evidence type="ECO:0000313" key="2">
    <source>
        <dbReference type="Proteomes" id="UP000009881"/>
    </source>
</evidence>
<gene>
    <name evidence="1" type="ORF">C882_3449</name>
</gene>
<dbReference type="Proteomes" id="UP000009881">
    <property type="component" value="Unassembled WGS sequence"/>
</dbReference>
<evidence type="ECO:0000313" key="1">
    <source>
        <dbReference type="EMBL" id="EKV31699.1"/>
    </source>
</evidence>
<keyword evidence="2" id="KW-1185">Reference proteome</keyword>